<evidence type="ECO:0000256" key="4">
    <source>
        <dbReference type="ARBA" id="ARBA00022723"/>
    </source>
</evidence>
<keyword evidence="10" id="KW-1185">Reference proteome</keyword>
<comment type="function">
    <text evidence="7">Nucleotidase that shows phosphatase activity on nucleoside 5'-monophosphates.</text>
</comment>
<organism evidence="9 10">
    <name type="scientific">Clostridium aquiflavi</name>
    <dbReference type="NCBI Taxonomy" id="3073603"/>
    <lineage>
        <taxon>Bacteria</taxon>
        <taxon>Bacillati</taxon>
        <taxon>Bacillota</taxon>
        <taxon>Clostridia</taxon>
        <taxon>Eubacteriales</taxon>
        <taxon>Clostridiaceae</taxon>
        <taxon>Clostridium</taxon>
    </lineage>
</organism>
<dbReference type="PANTHER" id="PTHR30457:SF12">
    <property type="entry name" value="5'_3'-NUCLEOTIDASE SURE"/>
    <property type="match status" value="1"/>
</dbReference>
<dbReference type="NCBIfam" id="NF010543">
    <property type="entry name" value="PRK13933.1"/>
    <property type="match status" value="1"/>
</dbReference>
<evidence type="ECO:0000313" key="10">
    <source>
        <dbReference type="Proteomes" id="UP001256646"/>
    </source>
</evidence>
<keyword evidence="3 7" id="KW-0963">Cytoplasm</keyword>
<dbReference type="Gene3D" id="3.40.1210.10">
    <property type="entry name" value="Survival protein SurE-like phosphatase/nucleotidase"/>
    <property type="match status" value="1"/>
</dbReference>
<comment type="catalytic activity">
    <reaction evidence="1 7">
        <text>a ribonucleoside 5'-phosphate + H2O = a ribonucleoside + phosphate</text>
        <dbReference type="Rhea" id="RHEA:12484"/>
        <dbReference type="ChEBI" id="CHEBI:15377"/>
        <dbReference type="ChEBI" id="CHEBI:18254"/>
        <dbReference type="ChEBI" id="CHEBI:43474"/>
        <dbReference type="ChEBI" id="CHEBI:58043"/>
        <dbReference type="EC" id="3.1.3.5"/>
    </reaction>
</comment>
<dbReference type="RefSeq" id="WP_252225535.1">
    <property type="nucleotide sequence ID" value="NZ_JAVJAN010000015.1"/>
</dbReference>
<keyword evidence="6 7" id="KW-0378">Hydrolase</keyword>
<dbReference type="InterPro" id="IPR036523">
    <property type="entry name" value="SurE-like_sf"/>
</dbReference>
<comment type="cofactor">
    <cofactor evidence="7">
        <name>a divalent metal cation</name>
        <dbReference type="ChEBI" id="CHEBI:60240"/>
    </cofactor>
    <text evidence="7">Binds 1 divalent metal cation per subunit.</text>
</comment>
<feature type="binding site" evidence="7">
    <location>
        <position position="8"/>
    </location>
    <ligand>
        <name>a divalent metal cation</name>
        <dbReference type="ChEBI" id="CHEBI:60240"/>
    </ligand>
</feature>
<dbReference type="InterPro" id="IPR002828">
    <property type="entry name" value="SurE-like_Pase/nucleotidase"/>
</dbReference>
<proteinExistence type="inferred from homology"/>
<dbReference type="NCBIfam" id="TIGR00087">
    <property type="entry name" value="surE"/>
    <property type="match status" value="1"/>
</dbReference>
<dbReference type="InterPro" id="IPR030048">
    <property type="entry name" value="SurE"/>
</dbReference>
<feature type="binding site" evidence="7">
    <location>
        <position position="95"/>
    </location>
    <ligand>
        <name>a divalent metal cation</name>
        <dbReference type="ChEBI" id="CHEBI:60240"/>
    </ligand>
</feature>
<protein>
    <recommendedName>
        <fullName evidence="7">5'-nucleotidase SurE</fullName>
        <ecNumber evidence="7">3.1.3.5</ecNumber>
    </recommendedName>
    <alternativeName>
        <fullName evidence="7">Nucleoside 5'-monophosphate phosphohydrolase</fullName>
    </alternativeName>
</protein>
<feature type="binding site" evidence="7">
    <location>
        <position position="39"/>
    </location>
    <ligand>
        <name>a divalent metal cation</name>
        <dbReference type="ChEBI" id="CHEBI:60240"/>
    </ligand>
</feature>
<gene>
    <name evidence="7 9" type="primary">surE</name>
    <name evidence="9" type="ORF">RGC78_07075</name>
</gene>
<evidence type="ECO:0000256" key="2">
    <source>
        <dbReference type="ARBA" id="ARBA00011062"/>
    </source>
</evidence>
<evidence type="ECO:0000256" key="3">
    <source>
        <dbReference type="ARBA" id="ARBA00022490"/>
    </source>
</evidence>
<dbReference type="SUPFAM" id="SSF64167">
    <property type="entry name" value="SurE-like"/>
    <property type="match status" value="1"/>
</dbReference>
<dbReference type="Proteomes" id="UP001256646">
    <property type="component" value="Unassembled WGS sequence"/>
</dbReference>
<evidence type="ECO:0000256" key="5">
    <source>
        <dbReference type="ARBA" id="ARBA00022741"/>
    </source>
</evidence>
<keyword evidence="5 7" id="KW-0547">Nucleotide-binding</keyword>
<dbReference type="Pfam" id="PF01975">
    <property type="entry name" value="SurE"/>
    <property type="match status" value="1"/>
</dbReference>
<evidence type="ECO:0000256" key="7">
    <source>
        <dbReference type="HAMAP-Rule" id="MF_00060"/>
    </source>
</evidence>
<evidence type="ECO:0000313" key="9">
    <source>
        <dbReference type="EMBL" id="MDR5587230.1"/>
    </source>
</evidence>
<comment type="caution">
    <text evidence="9">The sequence shown here is derived from an EMBL/GenBank/DDBJ whole genome shotgun (WGS) entry which is preliminary data.</text>
</comment>
<accession>A0ABU1EFQ3</accession>
<keyword evidence="4 7" id="KW-0479">Metal-binding</keyword>
<name>A0ABU1EFQ3_9CLOT</name>
<dbReference type="PANTHER" id="PTHR30457">
    <property type="entry name" value="5'-NUCLEOTIDASE SURE"/>
    <property type="match status" value="1"/>
</dbReference>
<dbReference type="EC" id="3.1.3.5" evidence="7"/>
<dbReference type="GO" id="GO:0008253">
    <property type="term" value="F:5'-nucleotidase activity"/>
    <property type="evidence" value="ECO:0007669"/>
    <property type="project" value="UniProtKB-EC"/>
</dbReference>
<dbReference type="GO" id="GO:0008254">
    <property type="term" value="F:3'-nucleotidase activity"/>
    <property type="evidence" value="ECO:0007669"/>
    <property type="project" value="UniProtKB-EC"/>
</dbReference>
<sequence length="251" mass="28025">MNILITNDDGIGARGIKTLAEKMLEKHNVIVVAPREQKSASSHSISINIPIKIREEKIEGLDCKAYSIVGTPADCTQAGISLLAKDIDLVISGINRGFNSGIDILYSGTVSAAIEGAIYDVPSIAISMDVDWNRDDEDYSKAANWVSKVVNLAEKKYLKKNVVLNVNVPNINEEDIKGLKVCKIGKSTYKTEYVLLQEDDDRVYETRGVRNEIEKDESDLYFLSQGYVTLTPLHFDFTNFKELNEVKKIFE</sequence>
<dbReference type="EMBL" id="JAVJAN010000015">
    <property type="protein sequence ID" value="MDR5587230.1"/>
    <property type="molecule type" value="Genomic_DNA"/>
</dbReference>
<evidence type="ECO:0000259" key="8">
    <source>
        <dbReference type="Pfam" id="PF01975"/>
    </source>
</evidence>
<feature type="domain" description="Survival protein SurE-like phosphatase/nucleotidase" evidence="8">
    <location>
        <begin position="3"/>
        <end position="190"/>
    </location>
</feature>
<evidence type="ECO:0000256" key="1">
    <source>
        <dbReference type="ARBA" id="ARBA00000815"/>
    </source>
</evidence>
<feature type="binding site" evidence="7">
    <location>
        <position position="9"/>
    </location>
    <ligand>
        <name>a divalent metal cation</name>
        <dbReference type="ChEBI" id="CHEBI:60240"/>
    </ligand>
</feature>
<evidence type="ECO:0000256" key="6">
    <source>
        <dbReference type="ARBA" id="ARBA00022801"/>
    </source>
</evidence>
<reference evidence="9 10" key="1">
    <citation type="submission" date="2023-09" db="EMBL/GenBank/DDBJ databases">
        <authorList>
            <person name="Zhai L."/>
        </authorList>
    </citation>
    <scope>NUCLEOTIDE SEQUENCE [LARGE SCALE GENOMIC DNA]</scope>
    <source>
        <strain evidence="9 10">5 N-1</strain>
    </source>
</reference>
<comment type="subcellular location">
    <subcellularLocation>
        <location evidence="7">Cytoplasm</location>
    </subcellularLocation>
</comment>
<dbReference type="HAMAP" id="MF_00060">
    <property type="entry name" value="SurE"/>
    <property type="match status" value="1"/>
</dbReference>
<comment type="similarity">
    <text evidence="2 7">Belongs to the SurE nucleotidase family.</text>
</comment>